<name>A0A117QVS4_9ACTN</name>
<comment type="caution">
    <text evidence="1">The sequence shown here is derived from an EMBL/GenBank/DDBJ whole genome shotgun (WGS) entry which is preliminary data.</text>
</comment>
<reference evidence="1 2" key="1">
    <citation type="submission" date="2015-10" db="EMBL/GenBank/DDBJ databases">
        <title>Draft genome sequence of Streptomyces canus DSM 40017, type strain for the species Streptomyces canus.</title>
        <authorList>
            <person name="Ruckert C."/>
            <person name="Winkler A."/>
            <person name="Kalinowski J."/>
            <person name="Kampfer P."/>
            <person name="Glaeser S."/>
        </authorList>
    </citation>
    <scope>NUCLEOTIDE SEQUENCE [LARGE SCALE GENOMIC DNA]</scope>
    <source>
        <strain evidence="1 2">DSM 40017</strain>
    </source>
</reference>
<dbReference type="Proteomes" id="UP000053669">
    <property type="component" value="Unassembled WGS sequence"/>
</dbReference>
<gene>
    <name evidence="1" type="ORF">AQJ46_50570</name>
</gene>
<accession>A0A117QVS4</accession>
<dbReference type="EMBL" id="LMWU01000088">
    <property type="protein sequence ID" value="KUN53001.1"/>
    <property type="molecule type" value="Genomic_DNA"/>
</dbReference>
<evidence type="ECO:0000313" key="2">
    <source>
        <dbReference type="Proteomes" id="UP000053669"/>
    </source>
</evidence>
<evidence type="ECO:0000313" key="1">
    <source>
        <dbReference type="EMBL" id="KUN53001.1"/>
    </source>
</evidence>
<proteinExistence type="predicted"/>
<protein>
    <submittedName>
        <fullName evidence="1">Uncharacterized protein</fullName>
    </submittedName>
</protein>
<dbReference type="STRING" id="58343.AQJ46_50570"/>
<organism evidence="1 2">
    <name type="scientific">Streptomyces canus</name>
    <dbReference type="NCBI Taxonomy" id="58343"/>
    <lineage>
        <taxon>Bacteria</taxon>
        <taxon>Bacillati</taxon>
        <taxon>Actinomycetota</taxon>
        <taxon>Actinomycetes</taxon>
        <taxon>Kitasatosporales</taxon>
        <taxon>Streptomycetaceae</taxon>
        <taxon>Streptomyces</taxon>
        <taxon>Streptomyces aurantiacus group</taxon>
    </lineage>
</organism>
<sequence>MLRANGRDAVEFARWLVRRAGGNFLYLARYLRALHQAIEENDTSLAARMMNADTVPHGLSGLYAFFVTTARADLERLGMLDISDPVTPTDLATPAWEGVAQPLLGVLTVAREPMTPEQLRKLAGIRVWPRAVRSVLARIRWLLTVRDGRYASYHPSVAQFLTDPQTQRDLPDQGVAEQEWHERIVSHYRAAAPSWADVDWPAVDRYGLAHLAHHLVRCRHRAAAVPDGHAEASGRRCSGGHRGGALRHARRARGHVVRRRDHRGGTGATRPACGDAAAAGTVPCHGGLVLRELFGILLVRRAGAALQLLYEQTTASWAMATALLENAVGPLLDALGTDGAILLHRAVRRALACTSTRDTGDSIDGVRTTLGD</sequence>
<dbReference type="RefSeq" id="WP_059212130.1">
    <property type="nucleotide sequence ID" value="NZ_KQ948695.1"/>
</dbReference>
<dbReference type="AlphaFoldDB" id="A0A117QVS4"/>